<sequence length="190" mass="20690">MKRFKIIPILLAALFSYGVSIAQQSYSITGPVEMKVSGTSTIHDWDMVSNEGISGQAQMTLENGKLSKIQSLSLSVNVKGLKSGKSSMDKNAYAALNADKHEKINFQLTEIMSISDSEVKAKGKLTISGNEQLVTLTAPYQISGNQIKFNGKHEITFTQFSLEPPTAVFGTIKTGDELTVSFQTTFSQKN</sequence>
<dbReference type="SUPFAM" id="SSF101874">
    <property type="entry name" value="YceI-like"/>
    <property type="match status" value="1"/>
</dbReference>
<feature type="signal peptide" evidence="1">
    <location>
        <begin position="1"/>
        <end position="22"/>
    </location>
</feature>
<organism evidence="3 4">
    <name type="scientific">Algoriphagus faecimaris</name>
    <dbReference type="NCBI Taxonomy" id="686796"/>
    <lineage>
        <taxon>Bacteria</taxon>
        <taxon>Pseudomonadati</taxon>
        <taxon>Bacteroidota</taxon>
        <taxon>Cytophagia</taxon>
        <taxon>Cytophagales</taxon>
        <taxon>Cyclobacteriaceae</taxon>
        <taxon>Algoriphagus</taxon>
    </lineage>
</organism>
<name>A0A1G6SX84_9BACT</name>
<dbReference type="PANTHER" id="PTHR34406">
    <property type="entry name" value="PROTEIN YCEI"/>
    <property type="match status" value="1"/>
</dbReference>
<gene>
    <name evidence="3" type="ORF">SAMN04488104_101948</name>
</gene>
<dbReference type="Proteomes" id="UP000199060">
    <property type="component" value="Unassembled WGS sequence"/>
</dbReference>
<feature type="domain" description="Lipid/polyisoprenoid-binding YceI-like" evidence="2">
    <location>
        <begin position="56"/>
        <end position="186"/>
    </location>
</feature>
<dbReference type="Pfam" id="PF04264">
    <property type="entry name" value="YceI"/>
    <property type="match status" value="1"/>
</dbReference>
<dbReference type="InterPro" id="IPR007372">
    <property type="entry name" value="Lipid/polyisoprenoid-bd_YceI"/>
</dbReference>
<dbReference type="RefSeq" id="WP_087939619.1">
    <property type="nucleotide sequence ID" value="NZ_FNAC01000019.1"/>
</dbReference>
<evidence type="ECO:0000313" key="4">
    <source>
        <dbReference type="Proteomes" id="UP000199060"/>
    </source>
</evidence>
<dbReference type="InterPro" id="IPR036761">
    <property type="entry name" value="TTHA0802/YceI-like_sf"/>
</dbReference>
<protein>
    <submittedName>
        <fullName evidence="3">YceI-like domain-containing protein</fullName>
    </submittedName>
</protein>
<dbReference type="AlphaFoldDB" id="A0A1G6SX84"/>
<keyword evidence="4" id="KW-1185">Reference proteome</keyword>
<dbReference type="EMBL" id="FNAC01000019">
    <property type="protein sequence ID" value="SDD21590.1"/>
    <property type="molecule type" value="Genomic_DNA"/>
</dbReference>
<accession>A0A1G6SX84</accession>
<evidence type="ECO:0000256" key="1">
    <source>
        <dbReference type="SAM" id="SignalP"/>
    </source>
</evidence>
<keyword evidence="1" id="KW-0732">Signal</keyword>
<dbReference type="Gene3D" id="2.40.128.110">
    <property type="entry name" value="Lipid/polyisoprenoid-binding, YceI-like"/>
    <property type="match status" value="1"/>
</dbReference>
<dbReference type="OrthoDB" id="9794147at2"/>
<evidence type="ECO:0000313" key="3">
    <source>
        <dbReference type="EMBL" id="SDD21590.1"/>
    </source>
</evidence>
<reference evidence="4" key="1">
    <citation type="submission" date="2016-10" db="EMBL/GenBank/DDBJ databases">
        <authorList>
            <person name="Varghese N."/>
            <person name="Submissions S."/>
        </authorList>
    </citation>
    <scope>NUCLEOTIDE SEQUENCE [LARGE SCALE GENOMIC DNA]</scope>
    <source>
        <strain evidence="4">DSM 23095</strain>
    </source>
</reference>
<dbReference type="PANTHER" id="PTHR34406:SF1">
    <property type="entry name" value="PROTEIN YCEI"/>
    <property type="match status" value="1"/>
</dbReference>
<feature type="chain" id="PRO_5011626105" evidence="1">
    <location>
        <begin position="23"/>
        <end position="190"/>
    </location>
</feature>
<dbReference type="STRING" id="686796.SAMN04488104_101948"/>
<proteinExistence type="predicted"/>
<evidence type="ECO:0000259" key="2">
    <source>
        <dbReference type="Pfam" id="PF04264"/>
    </source>
</evidence>